<name>A0A077WG56_9FUNG</name>
<protein>
    <submittedName>
        <fullName evidence="2">Uncharacterized protein</fullName>
    </submittedName>
</protein>
<sequence>MPPKKRTNDTKDDTAKEEPPAKVQKSENGKEEKAVKDDSSGVKVLEKGHIFFLYRPKVDSDEVKSASDVQKAYMVLKPYWHSCKPKREPTLIVLGRKKLPDPEHHSRYWGFVAEASKDLTDAFKEHSYETKTKGERTIHPSRPMGEGVYEIATHNGHSHLAYMLTLPDKPQEVQEAFNIEEKASIIMSVKNPEKSSPPSAGLSSKQKAQFPQQLMEAFADRRFIQMETTEFLNYKDCELMLIGATKNVKEELGKAGKELEKMEKEDEEHIEHVGVDKSVFDELEIEKSKNPGSPLQGDWA</sequence>
<evidence type="ECO:0000256" key="1">
    <source>
        <dbReference type="SAM" id="MobiDB-lite"/>
    </source>
</evidence>
<dbReference type="OrthoDB" id="1028014at2759"/>
<accession>A0A077WG56</accession>
<feature type="region of interest" description="Disordered" evidence="1">
    <location>
        <begin position="1"/>
        <end position="41"/>
    </location>
</feature>
<evidence type="ECO:0000313" key="2">
    <source>
        <dbReference type="EMBL" id="CDS06395.1"/>
    </source>
</evidence>
<gene>
    <name evidence="2" type="ORF">LRAMOSA08923</name>
</gene>
<reference evidence="2" key="1">
    <citation type="journal article" date="2014" name="Genome Announc.">
        <title>De novo whole-genome sequence and genome annotation of Lichtheimia ramosa.</title>
        <authorList>
            <person name="Linde J."/>
            <person name="Schwartze V."/>
            <person name="Binder U."/>
            <person name="Lass-Florl C."/>
            <person name="Voigt K."/>
            <person name="Horn F."/>
        </authorList>
    </citation>
    <scope>NUCLEOTIDE SEQUENCE</scope>
    <source>
        <strain evidence="2">JMRC FSU:6197</strain>
    </source>
</reference>
<dbReference type="AlphaFoldDB" id="A0A077WG56"/>
<organism evidence="2">
    <name type="scientific">Lichtheimia ramosa</name>
    <dbReference type="NCBI Taxonomy" id="688394"/>
    <lineage>
        <taxon>Eukaryota</taxon>
        <taxon>Fungi</taxon>
        <taxon>Fungi incertae sedis</taxon>
        <taxon>Mucoromycota</taxon>
        <taxon>Mucoromycotina</taxon>
        <taxon>Mucoromycetes</taxon>
        <taxon>Mucorales</taxon>
        <taxon>Lichtheimiaceae</taxon>
        <taxon>Lichtheimia</taxon>
    </lineage>
</organism>
<proteinExistence type="predicted"/>
<dbReference type="PANTHER" id="PTHR34776">
    <property type="entry name" value="F17F16.3 PROTEIN"/>
    <property type="match status" value="1"/>
</dbReference>
<dbReference type="EMBL" id="LK023319">
    <property type="protein sequence ID" value="CDS06395.1"/>
    <property type="molecule type" value="Genomic_DNA"/>
</dbReference>
<dbReference type="PANTHER" id="PTHR34776:SF1">
    <property type="entry name" value="F17F16.3 PROTEIN"/>
    <property type="match status" value="1"/>
</dbReference>